<dbReference type="InterPro" id="IPR052643">
    <property type="entry name" value="ERP44"/>
</dbReference>
<evidence type="ECO:0000256" key="1">
    <source>
        <dbReference type="SAM" id="MobiDB-lite"/>
    </source>
</evidence>
<evidence type="ECO:0000313" key="5">
    <source>
        <dbReference type="Proteomes" id="UP000031036"/>
    </source>
</evidence>
<proteinExistence type="predicted"/>
<organism evidence="4 5">
    <name type="scientific">Toxocara canis</name>
    <name type="common">Canine roundworm</name>
    <dbReference type="NCBI Taxonomy" id="6265"/>
    <lineage>
        <taxon>Eukaryota</taxon>
        <taxon>Metazoa</taxon>
        <taxon>Ecdysozoa</taxon>
        <taxon>Nematoda</taxon>
        <taxon>Chromadorea</taxon>
        <taxon>Rhabditida</taxon>
        <taxon>Spirurina</taxon>
        <taxon>Ascaridomorpha</taxon>
        <taxon>Ascaridoidea</taxon>
        <taxon>Toxocaridae</taxon>
        <taxon>Toxocara</taxon>
    </lineage>
</organism>
<dbReference type="GO" id="GO:0006457">
    <property type="term" value="P:protein folding"/>
    <property type="evidence" value="ECO:0007669"/>
    <property type="project" value="TreeGrafter"/>
</dbReference>
<dbReference type="GO" id="GO:0003756">
    <property type="term" value="F:protein disulfide isomerase activity"/>
    <property type="evidence" value="ECO:0007669"/>
    <property type="project" value="TreeGrafter"/>
</dbReference>
<keyword evidence="5" id="KW-1185">Reference proteome</keyword>
<keyword evidence="2" id="KW-0472">Membrane</keyword>
<reference evidence="4 5" key="1">
    <citation type="submission" date="2014-11" db="EMBL/GenBank/DDBJ databases">
        <title>Genetic blueprint of the zoonotic pathogen Toxocara canis.</title>
        <authorList>
            <person name="Zhu X.-Q."/>
            <person name="Korhonen P.K."/>
            <person name="Cai H."/>
            <person name="Young N.D."/>
            <person name="Nejsum P."/>
            <person name="von Samson-Himmelstjerna G."/>
            <person name="Boag P.R."/>
            <person name="Tan P."/>
            <person name="Li Q."/>
            <person name="Min J."/>
            <person name="Yang Y."/>
            <person name="Wang X."/>
            <person name="Fang X."/>
            <person name="Hall R.S."/>
            <person name="Hofmann A."/>
            <person name="Sternberg P.W."/>
            <person name="Jex A.R."/>
            <person name="Gasser R.B."/>
        </authorList>
    </citation>
    <scope>NUCLEOTIDE SEQUENCE [LARGE SCALE GENOMIC DNA]</scope>
    <source>
        <strain evidence="4">PN_DK_2014</strain>
    </source>
</reference>
<keyword evidence="2" id="KW-1133">Transmembrane helix</keyword>
<evidence type="ECO:0000256" key="2">
    <source>
        <dbReference type="SAM" id="Phobius"/>
    </source>
</evidence>
<dbReference type="STRING" id="6265.A0A0B2V4Q3"/>
<dbReference type="PROSITE" id="PS51352">
    <property type="entry name" value="THIOREDOXIN_2"/>
    <property type="match status" value="1"/>
</dbReference>
<name>A0A0B2V4Q3_TOXCA</name>
<dbReference type="Pfam" id="PF00085">
    <property type="entry name" value="Thioredoxin"/>
    <property type="match status" value="1"/>
</dbReference>
<evidence type="ECO:0000259" key="3">
    <source>
        <dbReference type="PROSITE" id="PS51352"/>
    </source>
</evidence>
<dbReference type="GO" id="GO:0005789">
    <property type="term" value="C:endoplasmic reticulum membrane"/>
    <property type="evidence" value="ECO:0007669"/>
    <property type="project" value="TreeGrafter"/>
</dbReference>
<comment type="caution">
    <text evidence="4">The sequence shown here is derived from an EMBL/GenBank/DDBJ whole genome shotgun (WGS) entry which is preliminary data.</text>
</comment>
<dbReference type="OrthoDB" id="294696at2759"/>
<feature type="transmembrane region" description="Helical" evidence="2">
    <location>
        <begin position="38"/>
        <end position="59"/>
    </location>
</feature>
<dbReference type="GO" id="GO:0005793">
    <property type="term" value="C:endoplasmic reticulum-Golgi intermediate compartment"/>
    <property type="evidence" value="ECO:0007669"/>
    <property type="project" value="TreeGrafter"/>
</dbReference>
<protein>
    <submittedName>
        <fullName evidence="4">Thioredoxin domain-containing protein C06A6.5</fullName>
    </submittedName>
</protein>
<dbReference type="OMA" id="QHMYLFP"/>
<accession>A0A0B2V4Q3</accession>
<dbReference type="Pfam" id="PF13848">
    <property type="entry name" value="Thioredoxin_6"/>
    <property type="match status" value="1"/>
</dbReference>
<dbReference type="InterPro" id="IPR013766">
    <property type="entry name" value="Thioredoxin_domain"/>
</dbReference>
<sequence>MLEWFGHVESVGKLAGYKLNLELELICSGTLFRMILRIFLAILVLLVVLPIATGAITYLDINNYEPIIKSAQVVFVAFCADWCPFSRRLKPIFEEAAETFAQENPTASVVWAIVDSVQQAVLADKYFVNKYPTMKVFINGEMATKEYRASRTVEALTTFVKQQLATCIRDFNNKDELEQMMDKSKRNIIAYYASKDSQEYSNFNKAASILRDDCAFYTGIDSTLKALNENMIIFRDPDTQDEQKFSGNFSDYDYVKQWLTDKCIPLVREVTFENVEELTEEGLPFLLFFRDPADKEADKMFTELVIRELYDQKAAVNALLADGHKFAHPLKHLGKTEKDLPVLAIDSFQHMFLFPNMSELQIPGKLRQFIMDLHSGKLHSDFHATLNEKMADLQKLVEQQPEIFNDSDHEEAQPPARVPESTPPPSVFKELKPSEKRYSLLKKTEL</sequence>
<dbReference type="PANTHER" id="PTHR46295:SF4">
    <property type="entry name" value="ENDOPLASMIC RETICULUM RESIDENT PROTEIN 44.2"/>
    <property type="match status" value="1"/>
</dbReference>
<dbReference type="Gene3D" id="3.40.30.10">
    <property type="entry name" value="Glutaredoxin"/>
    <property type="match status" value="3"/>
</dbReference>
<keyword evidence="2" id="KW-0812">Transmembrane</keyword>
<evidence type="ECO:0000313" key="4">
    <source>
        <dbReference type="EMBL" id="KHN78406.1"/>
    </source>
</evidence>
<feature type="region of interest" description="Disordered" evidence="1">
    <location>
        <begin position="403"/>
        <end position="430"/>
    </location>
</feature>
<gene>
    <name evidence="4" type="primary">C06A6.5</name>
    <name evidence="4" type="ORF">Tcan_02874</name>
</gene>
<feature type="domain" description="Thioredoxin" evidence="3">
    <location>
        <begin position="38"/>
        <end position="165"/>
    </location>
</feature>
<dbReference type="EMBL" id="JPKZ01002099">
    <property type="protein sequence ID" value="KHN78406.1"/>
    <property type="molecule type" value="Genomic_DNA"/>
</dbReference>
<dbReference type="AlphaFoldDB" id="A0A0B2V4Q3"/>
<dbReference type="SUPFAM" id="SSF52833">
    <property type="entry name" value="Thioredoxin-like"/>
    <property type="match status" value="3"/>
</dbReference>
<dbReference type="PANTHER" id="PTHR46295">
    <property type="entry name" value="ENDOPLASMIC RETICULUM RESIDENT PROTEIN 44"/>
    <property type="match status" value="1"/>
</dbReference>
<dbReference type="InterPro" id="IPR036249">
    <property type="entry name" value="Thioredoxin-like_sf"/>
</dbReference>
<dbReference type="Proteomes" id="UP000031036">
    <property type="component" value="Unassembled WGS sequence"/>
</dbReference>